<dbReference type="OrthoDB" id="408631at2759"/>
<organism evidence="1 2">
    <name type="scientific">Aspergillus eucalypticola (strain CBS 122712 / IBT 29274)</name>
    <dbReference type="NCBI Taxonomy" id="1448314"/>
    <lineage>
        <taxon>Eukaryota</taxon>
        <taxon>Fungi</taxon>
        <taxon>Dikarya</taxon>
        <taxon>Ascomycota</taxon>
        <taxon>Pezizomycotina</taxon>
        <taxon>Eurotiomycetes</taxon>
        <taxon>Eurotiomycetidae</taxon>
        <taxon>Eurotiales</taxon>
        <taxon>Aspergillaceae</taxon>
        <taxon>Aspergillus</taxon>
        <taxon>Aspergillus subgen. Circumdati</taxon>
    </lineage>
</organism>
<sequence>MVNEYYCDLSRTGTWNWAKDWTAGGAKSDVYTYFLTHVPPNGNGGAYHGLEL</sequence>
<proteinExistence type="predicted"/>
<comment type="caution">
    <text evidence="1">The sequence shown here is derived from an EMBL/GenBank/DDBJ whole genome shotgun (WGS) entry which is preliminary data.</text>
</comment>
<dbReference type="AlphaFoldDB" id="A0A317V6L6"/>
<reference evidence="1" key="1">
    <citation type="submission" date="2016-12" db="EMBL/GenBank/DDBJ databases">
        <title>The genomes of Aspergillus section Nigri reveals drivers in fungal speciation.</title>
        <authorList>
            <consortium name="DOE Joint Genome Institute"/>
            <person name="Vesth T.C."/>
            <person name="Nybo J."/>
            <person name="Theobald S."/>
            <person name="Brandl J."/>
            <person name="Frisvad J.C."/>
            <person name="Nielsen K.F."/>
            <person name="Lyhne E.K."/>
            <person name="Kogle M.E."/>
            <person name="Kuo A."/>
            <person name="Riley R."/>
            <person name="Clum A."/>
            <person name="Nolan M."/>
            <person name="Lipzen A."/>
            <person name="Salamov A."/>
            <person name="Henrissat B."/>
            <person name="Wiebenga A."/>
            <person name="De vries R.P."/>
            <person name="Grigoriev I.V."/>
            <person name="Mortensen U.H."/>
            <person name="Andersen M.R."/>
            <person name="Baker S.E."/>
        </authorList>
    </citation>
    <scope>NUCLEOTIDE SEQUENCE</scope>
    <source>
        <strain evidence="1">CBS 122712</strain>
    </source>
</reference>
<dbReference type="Proteomes" id="UP000246171">
    <property type="component" value="Unassembled WGS sequence"/>
</dbReference>
<evidence type="ECO:0000313" key="2">
    <source>
        <dbReference type="Proteomes" id="UP000246171"/>
    </source>
</evidence>
<evidence type="ECO:0000313" key="1">
    <source>
        <dbReference type="EMBL" id="PWY69993.1"/>
    </source>
</evidence>
<dbReference type="VEuPathDB" id="FungiDB:BO83DRAFT_379608"/>
<name>A0A317V6L6_ASPEC</name>
<protein>
    <submittedName>
        <fullName evidence="1">Uncharacterized protein</fullName>
    </submittedName>
</protein>
<accession>A0A317V6L6</accession>
<dbReference type="EMBL" id="MSFU01000017">
    <property type="protein sequence ID" value="PWY69993.1"/>
    <property type="molecule type" value="Genomic_DNA"/>
</dbReference>
<keyword evidence="2" id="KW-1185">Reference proteome</keyword>
<gene>
    <name evidence="1" type="ORF">BO83DRAFT_379608</name>
</gene>
<dbReference type="RefSeq" id="XP_025386687.1">
    <property type="nucleotide sequence ID" value="XM_025531551.1"/>
</dbReference>
<dbReference type="GeneID" id="37053513"/>